<evidence type="ECO:0000313" key="3">
    <source>
        <dbReference type="EMBL" id="MBD8081216.1"/>
    </source>
</evidence>
<feature type="domain" description="Transglutaminase-like" evidence="1">
    <location>
        <begin position="288"/>
        <end position="353"/>
    </location>
</feature>
<organism evidence="3 4">
    <name type="scientific">Chryseobacterium caseinilyticum</name>
    <dbReference type="NCBI Taxonomy" id="2771428"/>
    <lineage>
        <taxon>Bacteria</taxon>
        <taxon>Pseudomonadati</taxon>
        <taxon>Bacteroidota</taxon>
        <taxon>Flavobacteriia</taxon>
        <taxon>Flavobacteriales</taxon>
        <taxon>Weeksellaceae</taxon>
        <taxon>Chryseobacterium group</taxon>
        <taxon>Chryseobacterium</taxon>
    </lineage>
</organism>
<dbReference type="SUPFAM" id="SSF54001">
    <property type="entry name" value="Cysteine proteinases"/>
    <property type="match status" value="1"/>
</dbReference>
<dbReference type="InterPro" id="IPR024618">
    <property type="entry name" value="DUF3857"/>
</dbReference>
<dbReference type="Pfam" id="PF01841">
    <property type="entry name" value="Transglut_core"/>
    <property type="match status" value="1"/>
</dbReference>
<dbReference type="EMBL" id="JACYFS010000001">
    <property type="protein sequence ID" value="MBD8081216.1"/>
    <property type="molecule type" value="Genomic_DNA"/>
</dbReference>
<name>A0ABR8Z7M4_9FLAO</name>
<accession>A0ABR8Z7M4</accession>
<dbReference type="Gene3D" id="2.60.120.1130">
    <property type="match status" value="1"/>
</dbReference>
<protein>
    <submittedName>
        <fullName evidence="3">DUF3857 domain-containing protein</fullName>
    </submittedName>
</protein>
<dbReference type="InterPro" id="IPR038765">
    <property type="entry name" value="Papain-like_cys_pep_sf"/>
</dbReference>
<reference evidence="3 4" key="1">
    <citation type="submission" date="2020-09" db="EMBL/GenBank/DDBJ databases">
        <title>Genome seq and assembly of Chryseobacterium sp.</title>
        <authorList>
            <person name="Chhetri G."/>
        </authorList>
    </citation>
    <scope>NUCLEOTIDE SEQUENCE [LARGE SCALE GENOMIC DNA]</scope>
    <source>
        <strain evidence="3 4">GCR10</strain>
    </source>
</reference>
<comment type="caution">
    <text evidence="3">The sequence shown here is derived from an EMBL/GenBank/DDBJ whole genome shotgun (WGS) entry which is preliminary data.</text>
</comment>
<proteinExistence type="predicted"/>
<evidence type="ECO:0000259" key="2">
    <source>
        <dbReference type="Pfam" id="PF12969"/>
    </source>
</evidence>
<evidence type="ECO:0000313" key="4">
    <source>
        <dbReference type="Proteomes" id="UP000637299"/>
    </source>
</evidence>
<dbReference type="RefSeq" id="WP_191735024.1">
    <property type="nucleotide sequence ID" value="NZ_JACYFS010000001.1"/>
</dbReference>
<sequence>MIKQLTSGLILCSNLYFSQHNFLEYPTISENEVTKSKSVIDQSAPAEILYNSVRYNIEGLSAEKTYFSKIKIFDRKRSERWLNIEIPVMTGEHLSAFVVNVYSYKNGKVGKVSYNKKEQLKENVVKGLRFYKMAIPDVADGDVIEYSYKLDTGIFNLSHYLEHDIPVVYQEYNLEYPDDIIYSFNSAGSIVKPLHHVSKTDNRLGKRYLIERFAFTDMKPVKEEKFVKNIDRFRKRIKPELQKYTFGNYSYEFARTWNKIAKNLDENDHFGGFLKSSVKDVLPEEIKKTISKTDRADKIFNYVKGNFKWTNDKGVITSQSLRQVVKTKSGNAAEINLLLVSLLRNAGIEANPLLISTVDNGILNIVLPNINNLNFVLASVKIDGQYYFYDATSPNSKANLLPERDWNDFGILFESDKGTDISFSNTNLSKKELLVKAKLDLESSHITGDFSHIENGMYAIESYDDYEYNPLKYNESFETDFNIRIKNVETKKTTDGEMHSKMTFTDNGNIDVVGSKIILNPLLFLKVQNHGFDQTDERMNSIDFISPCHHKKSIEIEIPAGYKVAEMPKPKTTRTDDDELSYKYTCEIVKDNIIRVTSEVKVASGTYPKEYYPFFKHVYKLISDTENQVISLTKK</sequence>
<dbReference type="Pfam" id="PF12969">
    <property type="entry name" value="DUF3857"/>
    <property type="match status" value="1"/>
</dbReference>
<dbReference type="InterPro" id="IPR002931">
    <property type="entry name" value="Transglutaminase-like"/>
</dbReference>
<dbReference type="Gene3D" id="3.10.620.30">
    <property type="match status" value="1"/>
</dbReference>
<gene>
    <name evidence="3" type="ORF">IC610_02135</name>
</gene>
<dbReference type="Gene3D" id="2.60.40.3140">
    <property type="match status" value="1"/>
</dbReference>
<feature type="domain" description="DUF3857" evidence="2">
    <location>
        <begin position="64"/>
        <end position="186"/>
    </location>
</feature>
<evidence type="ECO:0000259" key="1">
    <source>
        <dbReference type="Pfam" id="PF01841"/>
    </source>
</evidence>
<dbReference type="Proteomes" id="UP000637299">
    <property type="component" value="Unassembled WGS sequence"/>
</dbReference>
<keyword evidence="4" id="KW-1185">Reference proteome</keyword>